<keyword evidence="9" id="KW-0444">Lipid biosynthesis</keyword>
<evidence type="ECO:0000256" key="1">
    <source>
        <dbReference type="ARBA" id="ARBA00001698"/>
    </source>
</evidence>
<evidence type="ECO:0000256" key="7">
    <source>
        <dbReference type="ARBA" id="ARBA00019373"/>
    </source>
</evidence>
<feature type="transmembrane region" description="Helical" evidence="19">
    <location>
        <begin position="121"/>
        <end position="140"/>
    </location>
</feature>
<feature type="transmembrane region" description="Helical" evidence="19">
    <location>
        <begin position="220"/>
        <end position="241"/>
    </location>
</feature>
<reference evidence="20" key="2">
    <citation type="submission" date="2021-08" db="EMBL/GenBank/DDBJ databases">
        <authorList>
            <person name="Tani A."/>
            <person name="Ola A."/>
            <person name="Ogura Y."/>
            <person name="Katsura K."/>
            <person name="Hayashi T."/>
        </authorList>
    </citation>
    <scope>NUCLEOTIDE SEQUENCE</scope>
    <source>
        <strain evidence="20">NBRC 15689</strain>
    </source>
</reference>
<evidence type="ECO:0000256" key="15">
    <source>
        <dbReference type="ARBA" id="ARBA00023136"/>
    </source>
</evidence>
<feature type="transmembrane region" description="Helical" evidence="19">
    <location>
        <begin position="270"/>
        <end position="288"/>
    </location>
</feature>
<evidence type="ECO:0000256" key="3">
    <source>
        <dbReference type="ARBA" id="ARBA00005119"/>
    </source>
</evidence>
<keyword evidence="14" id="KW-0443">Lipid metabolism</keyword>
<dbReference type="PANTHER" id="PTHR46382:SF1">
    <property type="entry name" value="PHOSPHATIDATE CYTIDYLYLTRANSFERASE"/>
    <property type="match status" value="1"/>
</dbReference>
<evidence type="ECO:0000313" key="20">
    <source>
        <dbReference type="EMBL" id="GJE26413.1"/>
    </source>
</evidence>
<feature type="transmembrane region" description="Helical" evidence="19">
    <location>
        <begin position="98"/>
        <end position="114"/>
    </location>
</feature>
<accession>A0ABQ4T517</accession>
<keyword evidence="16" id="KW-0594">Phospholipid biosynthesis</keyword>
<evidence type="ECO:0000256" key="14">
    <source>
        <dbReference type="ARBA" id="ARBA00023098"/>
    </source>
</evidence>
<feature type="transmembrane region" description="Helical" evidence="19">
    <location>
        <begin position="49"/>
        <end position="67"/>
    </location>
</feature>
<feature type="transmembrane region" description="Helical" evidence="19">
    <location>
        <begin position="74"/>
        <end position="92"/>
    </location>
</feature>
<dbReference type="InterPro" id="IPR000374">
    <property type="entry name" value="PC_trans"/>
</dbReference>
<dbReference type="EC" id="2.7.7.41" evidence="6 18"/>
<keyword evidence="12 18" id="KW-0548">Nucleotidyltransferase</keyword>
<keyword evidence="15 19" id="KW-0472">Membrane</keyword>
<keyword evidence="13 19" id="KW-1133">Transmembrane helix</keyword>
<dbReference type="Proteomes" id="UP001055156">
    <property type="component" value="Unassembled WGS sequence"/>
</dbReference>
<sequence length="290" mass="29161">MSGRGSAPTPAGARRMPFATREFALRAVSGVVLAALVLAALLVGGWPFAAIWLAAGILGAGEWLVMSRTAPTRLLGIVTAAGLVGLCVALLARLPLPVAAAIAALAVAILAVAARGATGRLHAVLGFAAASVVVLVPTALREDPAIGLVGPAWIFAVVWSTDIAAYFAGRLLGGPKLMPRVSPNKTWSGAVGGLLAGTLAGLGVVLAAREGSPDLFGRLPLLAVALVSALASVLSQGGDLFESALKRRYGVKDSGHTIPGHGGIMDRLDGFFAVALLAGLALLARRLAAV</sequence>
<evidence type="ECO:0000256" key="6">
    <source>
        <dbReference type="ARBA" id="ARBA00012487"/>
    </source>
</evidence>
<dbReference type="PROSITE" id="PS01315">
    <property type="entry name" value="CDS"/>
    <property type="match status" value="1"/>
</dbReference>
<evidence type="ECO:0000313" key="21">
    <source>
        <dbReference type="Proteomes" id="UP001055156"/>
    </source>
</evidence>
<protein>
    <recommendedName>
        <fullName evidence="7 18">Phosphatidate cytidylyltransferase</fullName>
        <ecNumber evidence="6 18">2.7.7.41</ecNumber>
    </recommendedName>
</protein>
<keyword evidence="17" id="KW-1208">Phospholipid metabolism</keyword>
<evidence type="ECO:0000256" key="17">
    <source>
        <dbReference type="ARBA" id="ARBA00023264"/>
    </source>
</evidence>
<dbReference type="EMBL" id="BPQV01000003">
    <property type="protein sequence ID" value="GJE26413.1"/>
    <property type="molecule type" value="Genomic_DNA"/>
</dbReference>
<proteinExistence type="inferred from homology"/>
<evidence type="ECO:0000256" key="10">
    <source>
        <dbReference type="ARBA" id="ARBA00022679"/>
    </source>
</evidence>
<keyword evidence="21" id="KW-1185">Reference proteome</keyword>
<evidence type="ECO:0000256" key="12">
    <source>
        <dbReference type="ARBA" id="ARBA00022695"/>
    </source>
</evidence>
<keyword evidence="8" id="KW-1003">Cell membrane</keyword>
<evidence type="ECO:0000256" key="9">
    <source>
        <dbReference type="ARBA" id="ARBA00022516"/>
    </source>
</evidence>
<evidence type="ECO:0000256" key="8">
    <source>
        <dbReference type="ARBA" id="ARBA00022475"/>
    </source>
</evidence>
<feature type="transmembrane region" description="Helical" evidence="19">
    <location>
        <begin position="23"/>
        <end position="43"/>
    </location>
</feature>
<feature type="transmembrane region" description="Helical" evidence="19">
    <location>
        <begin position="189"/>
        <end position="208"/>
    </location>
</feature>
<evidence type="ECO:0000256" key="11">
    <source>
        <dbReference type="ARBA" id="ARBA00022692"/>
    </source>
</evidence>
<comment type="pathway">
    <text evidence="4">Lipid metabolism.</text>
</comment>
<evidence type="ECO:0000256" key="13">
    <source>
        <dbReference type="ARBA" id="ARBA00022989"/>
    </source>
</evidence>
<comment type="catalytic activity">
    <reaction evidence="1 18">
        <text>a 1,2-diacyl-sn-glycero-3-phosphate + CTP + H(+) = a CDP-1,2-diacyl-sn-glycerol + diphosphate</text>
        <dbReference type="Rhea" id="RHEA:16229"/>
        <dbReference type="ChEBI" id="CHEBI:15378"/>
        <dbReference type="ChEBI" id="CHEBI:33019"/>
        <dbReference type="ChEBI" id="CHEBI:37563"/>
        <dbReference type="ChEBI" id="CHEBI:58332"/>
        <dbReference type="ChEBI" id="CHEBI:58608"/>
        <dbReference type="EC" id="2.7.7.41"/>
    </reaction>
</comment>
<evidence type="ECO:0000256" key="5">
    <source>
        <dbReference type="ARBA" id="ARBA00010185"/>
    </source>
</evidence>
<gene>
    <name evidence="20" type="ORF">LKMONMHP_1264</name>
</gene>
<evidence type="ECO:0000256" key="18">
    <source>
        <dbReference type="RuleBase" id="RU003938"/>
    </source>
</evidence>
<evidence type="ECO:0000256" key="19">
    <source>
        <dbReference type="SAM" id="Phobius"/>
    </source>
</evidence>
<reference evidence="20" key="1">
    <citation type="journal article" date="2021" name="Front. Microbiol.">
        <title>Comprehensive Comparative Genomics and Phenotyping of Methylobacterium Species.</title>
        <authorList>
            <person name="Alessa O."/>
            <person name="Ogura Y."/>
            <person name="Fujitani Y."/>
            <person name="Takami H."/>
            <person name="Hayashi T."/>
            <person name="Sahin N."/>
            <person name="Tani A."/>
        </authorList>
    </citation>
    <scope>NUCLEOTIDE SEQUENCE</scope>
    <source>
        <strain evidence="20">NBRC 15689</strain>
    </source>
</reference>
<comment type="caution">
    <text evidence="20">The sequence shown here is derived from an EMBL/GenBank/DDBJ whole genome shotgun (WGS) entry which is preliminary data.</text>
</comment>
<keyword evidence="10 18" id="KW-0808">Transferase</keyword>
<evidence type="ECO:0000256" key="4">
    <source>
        <dbReference type="ARBA" id="ARBA00005189"/>
    </source>
</evidence>
<evidence type="ECO:0000256" key="16">
    <source>
        <dbReference type="ARBA" id="ARBA00023209"/>
    </source>
</evidence>
<comment type="subcellular location">
    <subcellularLocation>
        <location evidence="2">Cell membrane</location>
        <topology evidence="2">Multi-pass membrane protein</topology>
    </subcellularLocation>
</comment>
<comment type="similarity">
    <text evidence="5 18">Belongs to the CDS family.</text>
</comment>
<evidence type="ECO:0000256" key="2">
    <source>
        <dbReference type="ARBA" id="ARBA00004651"/>
    </source>
</evidence>
<dbReference type="Pfam" id="PF01148">
    <property type="entry name" value="CTP_transf_1"/>
    <property type="match status" value="1"/>
</dbReference>
<dbReference type="PANTHER" id="PTHR46382">
    <property type="entry name" value="PHOSPHATIDATE CYTIDYLYLTRANSFERASE"/>
    <property type="match status" value="1"/>
</dbReference>
<keyword evidence="11 18" id="KW-0812">Transmembrane</keyword>
<name>A0ABQ4T517_METOR</name>
<organism evidence="20 21">
    <name type="scientific">Methylobacterium organophilum</name>
    <dbReference type="NCBI Taxonomy" id="410"/>
    <lineage>
        <taxon>Bacteria</taxon>
        <taxon>Pseudomonadati</taxon>
        <taxon>Pseudomonadota</taxon>
        <taxon>Alphaproteobacteria</taxon>
        <taxon>Hyphomicrobiales</taxon>
        <taxon>Methylobacteriaceae</taxon>
        <taxon>Methylobacterium</taxon>
    </lineage>
</organism>
<comment type="pathway">
    <text evidence="3 18">Phospholipid metabolism; CDP-diacylglycerol biosynthesis; CDP-diacylglycerol from sn-glycerol 3-phosphate: step 3/3.</text>
</comment>